<comment type="caution">
    <text evidence="2">The sequence shown here is derived from an EMBL/GenBank/DDBJ whole genome shotgun (WGS) entry which is preliminary data.</text>
</comment>
<evidence type="ECO:0000313" key="3">
    <source>
        <dbReference type="Proteomes" id="UP000324222"/>
    </source>
</evidence>
<keyword evidence="1" id="KW-0812">Transmembrane</keyword>
<evidence type="ECO:0000313" key="2">
    <source>
        <dbReference type="EMBL" id="MPC54944.1"/>
    </source>
</evidence>
<dbReference type="EMBL" id="VSRR010012759">
    <property type="protein sequence ID" value="MPC54944.1"/>
    <property type="molecule type" value="Genomic_DNA"/>
</dbReference>
<dbReference type="OrthoDB" id="6369658at2759"/>
<organism evidence="2 3">
    <name type="scientific">Portunus trituberculatus</name>
    <name type="common">Swimming crab</name>
    <name type="synonym">Neptunus trituberculatus</name>
    <dbReference type="NCBI Taxonomy" id="210409"/>
    <lineage>
        <taxon>Eukaryota</taxon>
        <taxon>Metazoa</taxon>
        <taxon>Ecdysozoa</taxon>
        <taxon>Arthropoda</taxon>
        <taxon>Crustacea</taxon>
        <taxon>Multicrustacea</taxon>
        <taxon>Malacostraca</taxon>
        <taxon>Eumalacostraca</taxon>
        <taxon>Eucarida</taxon>
        <taxon>Decapoda</taxon>
        <taxon>Pleocyemata</taxon>
        <taxon>Brachyura</taxon>
        <taxon>Eubrachyura</taxon>
        <taxon>Portunoidea</taxon>
        <taxon>Portunidae</taxon>
        <taxon>Portuninae</taxon>
        <taxon>Portunus</taxon>
    </lineage>
</organism>
<gene>
    <name evidence="2" type="ORF">E2C01_048873</name>
</gene>
<name>A0A5B7GEH8_PORTR</name>
<dbReference type="AlphaFoldDB" id="A0A5B7GEH8"/>
<evidence type="ECO:0000256" key="1">
    <source>
        <dbReference type="SAM" id="Phobius"/>
    </source>
</evidence>
<reference evidence="2 3" key="1">
    <citation type="submission" date="2019-05" db="EMBL/GenBank/DDBJ databases">
        <title>Another draft genome of Portunus trituberculatus and its Hox gene families provides insights of decapod evolution.</title>
        <authorList>
            <person name="Jeong J.-H."/>
            <person name="Song I."/>
            <person name="Kim S."/>
            <person name="Choi T."/>
            <person name="Kim D."/>
            <person name="Ryu S."/>
            <person name="Kim W."/>
        </authorList>
    </citation>
    <scope>NUCLEOTIDE SEQUENCE [LARGE SCALE GENOMIC DNA]</scope>
    <source>
        <tissue evidence="2">Muscle</tissue>
    </source>
</reference>
<keyword evidence="3" id="KW-1185">Reference proteome</keyword>
<sequence length="187" mass="21494">MRFTHSSLCVKHAYPFPPLFFNHKYIRPPFDLKFSNKSALDDSITNSLHFKECVAFVLAEWLLLLSESPHLLPCFHRTPLDVNNTAMKLIVFLGVCCLCIGIVAVVIFFRYARAVDNPSSLLPCYHSTTGTRNNSVSSTSPLIVTTLTTDKCKISPSTYVYVCVFLAVIFFFFFLFFFFIDKNWYRK</sequence>
<dbReference type="Proteomes" id="UP000324222">
    <property type="component" value="Unassembled WGS sequence"/>
</dbReference>
<accession>A0A5B7GEH8</accession>
<keyword evidence="1" id="KW-0472">Membrane</keyword>
<keyword evidence="1" id="KW-1133">Transmembrane helix</keyword>
<feature type="transmembrane region" description="Helical" evidence="1">
    <location>
        <begin position="89"/>
        <end position="112"/>
    </location>
</feature>
<protein>
    <submittedName>
        <fullName evidence="2">Uncharacterized protein</fullName>
    </submittedName>
</protein>
<proteinExistence type="predicted"/>
<feature type="transmembrane region" description="Helical" evidence="1">
    <location>
        <begin position="159"/>
        <end position="180"/>
    </location>
</feature>